<protein>
    <recommendedName>
        <fullName evidence="1">Integrase core domain-containing protein</fullName>
    </recommendedName>
</protein>
<keyword evidence="3" id="KW-1185">Reference proteome</keyword>
<gene>
    <name evidence="2" type="ORF">CVT24_007175</name>
</gene>
<feature type="non-terminal residue" evidence="2">
    <location>
        <position position="1"/>
    </location>
</feature>
<organism evidence="2 3">
    <name type="scientific">Panaeolus cyanescens</name>
    <dbReference type="NCBI Taxonomy" id="181874"/>
    <lineage>
        <taxon>Eukaryota</taxon>
        <taxon>Fungi</taxon>
        <taxon>Dikarya</taxon>
        <taxon>Basidiomycota</taxon>
        <taxon>Agaricomycotina</taxon>
        <taxon>Agaricomycetes</taxon>
        <taxon>Agaricomycetidae</taxon>
        <taxon>Agaricales</taxon>
        <taxon>Agaricineae</taxon>
        <taxon>Galeropsidaceae</taxon>
        <taxon>Panaeolus</taxon>
    </lineage>
</organism>
<dbReference type="InParanoid" id="A0A409YPH8"/>
<dbReference type="AlphaFoldDB" id="A0A409YPH8"/>
<reference evidence="2 3" key="1">
    <citation type="journal article" date="2018" name="Evol. Lett.">
        <title>Horizontal gene cluster transfer increased hallucinogenic mushroom diversity.</title>
        <authorList>
            <person name="Reynolds H.T."/>
            <person name="Vijayakumar V."/>
            <person name="Gluck-Thaler E."/>
            <person name="Korotkin H.B."/>
            <person name="Matheny P.B."/>
            <person name="Slot J.C."/>
        </authorList>
    </citation>
    <scope>NUCLEOTIDE SEQUENCE [LARGE SCALE GENOMIC DNA]</scope>
    <source>
        <strain evidence="2 3">2629</strain>
    </source>
</reference>
<feature type="domain" description="Integrase core" evidence="1">
    <location>
        <begin position="1"/>
        <end position="83"/>
    </location>
</feature>
<dbReference type="STRING" id="181874.A0A409YPH8"/>
<evidence type="ECO:0000313" key="2">
    <source>
        <dbReference type="EMBL" id="PPR04900.1"/>
    </source>
</evidence>
<sequence length="200" mass="23006">SVHNVRIERLWRDVRKDTLEFFRQLFLYLEAQGLLDPDSKIHLIALYIIYQPRIQQSLDRTISSWNNHAIRTEGNQSPTAIYELSKEHAINCGYWNTKSMGDSIIDDFYGVDDEAIRTHTEQEDGEDPQAPRSDNFQDLKEEQDAGIVVMDDEEINEGRKILSSLNVAEEDGAWGTRLYCEAVLILTSYYTSQSSNNNPS</sequence>
<name>A0A409YPH8_9AGAR</name>
<dbReference type="Pfam" id="PF24764">
    <property type="entry name" value="rva_4"/>
    <property type="match status" value="1"/>
</dbReference>
<proteinExistence type="predicted"/>
<evidence type="ECO:0000313" key="3">
    <source>
        <dbReference type="Proteomes" id="UP000284842"/>
    </source>
</evidence>
<evidence type="ECO:0000259" key="1">
    <source>
        <dbReference type="Pfam" id="PF24764"/>
    </source>
</evidence>
<comment type="caution">
    <text evidence="2">The sequence shown here is derived from an EMBL/GenBank/DDBJ whole genome shotgun (WGS) entry which is preliminary data.</text>
</comment>
<dbReference type="PANTHER" id="PTHR46791">
    <property type="entry name" value="EXPRESSED PROTEIN"/>
    <property type="match status" value="1"/>
</dbReference>
<dbReference type="InterPro" id="IPR058913">
    <property type="entry name" value="Integrase_dom_put"/>
</dbReference>
<dbReference type="OrthoDB" id="2686689at2759"/>
<dbReference type="Proteomes" id="UP000284842">
    <property type="component" value="Unassembled WGS sequence"/>
</dbReference>
<dbReference type="PANTHER" id="PTHR46791:SF5">
    <property type="entry name" value="CLR5 DOMAIN-CONTAINING PROTEIN-RELATED"/>
    <property type="match status" value="1"/>
</dbReference>
<dbReference type="EMBL" id="NHTK01000877">
    <property type="protein sequence ID" value="PPR04900.1"/>
    <property type="molecule type" value="Genomic_DNA"/>
</dbReference>
<accession>A0A409YPH8</accession>